<organism evidence="1 2">
    <name type="scientific">Gonapodya prolifera (strain JEL478)</name>
    <name type="common">Monoblepharis prolifera</name>
    <dbReference type="NCBI Taxonomy" id="1344416"/>
    <lineage>
        <taxon>Eukaryota</taxon>
        <taxon>Fungi</taxon>
        <taxon>Fungi incertae sedis</taxon>
        <taxon>Chytridiomycota</taxon>
        <taxon>Chytridiomycota incertae sedis</taxon>
        <taxon>Monoblepharidomycetes</taxon>
        <taxon>Monoblepharidales</taxon>
        <taxon>Gonapodyaceae</taxon>
        <taxon>Gonapodya</taxon>
    </lineage>
</organism>
<evidence type="ECO:0000313" key="1">
    <source>
        <dbReference type="EMBL" id="KXS14282.1"/>
    </source>
</evidence>
<dbReference type="EMBL" id="KQ965770">
    <property type="protein sequence ID" value="KXS14282.1"/>
    <property type="molecule type" value="Genomic_DNA"/>
</dbReference>
<accession>A0A139ABS1</accession>
<proteinExistence type="predicted"/>
<sequence>MKHRACRMSLPNSHRLLRSRSLFLVTSLLTITLTLTALISTSLLPFATLARPLFKRDNVNRTAVIRESGLRFPHSGPVMELVLCPVGTQSSLELWEWQDAGQASASAKPYRSYTVSGNPKFNLDPRLTNFENAEFCIGGSQCGFSVLFGNNLPLSEGGKLVGNVIIGTHERIGDAWYTSGVRTLTTFGMNCDTADSNHLCTSPASPVLAGSPVDQFKLGLTYQGVADQLAYNTFLWLLQAKSNETTGQAQSYEVWTLDPHTPTKKMYTFNNFKNSVYLYVKVGPFLDLHQTEVIQNNTSHHLMSLTIR</sequence>
<name>A0A139ABS1_GONPJ</name>
<dbReference type="OrthoDB" id="10598096at2759"/>
<dbReference type="AlphaFoldDB" id="A0A139ABS1"/>
<dbReference type="Proteomes" id="UP000070544">
    <property type="component" value="Unassembled WGS sequence"/>
</dbReference>
<protein>
    <submittedName>
        <fullName evidence="1">Uncharacterized protein</fullName>
    </submittedName>
</protein>
<gene>
    <name evidence="1" type="ORF">M427DRAFT_33216</name>
</gene>
<keyword evidence="2" id="KW-1185">Reference proteome</keyword>
<reference evidence="1 2" key="1">
    <citation type="journal article" date="2015" name="Genome Biol. Evol.">
        <title>Phylogenomic analyses indicate that early fungi evolved digesting cell walls of algal ancestors of land plants.</title>
        <authorList>
            <person name="Chang Y."/>
            <person name="Wang S."/>
            <person name="Sekimoto S."/>
            <person name="Aerts A.L."/>
            <person name="Choi C."/>
            <person name="Clum A."/>
            <person name="LaButti K.M."/>
            <person name="Lindquist E.A."/>
            <person name="Yee Ngan C."/>
            <person name="Ohm R.A."/>
            <person name="Salamov A.A."/>
            <person name="Grigoriev I.V."/>
            <person name="Spatafora J.W."/>
            <person name="Berbee M.L."/>
        </authorList>
    </citation>
    <scope>NUCLEOTIDE SEQUENCE [LARGE SCALE GENOMIC DNA]</scope>
    <source>
        <strain evidence="1 2">JEL478</strain>
    </source>
</reference>
<evidence type="ECO:0000313" key="2">
    <source>
        <dbReference type="Proteomes" id="UP000070544"/>
    </source>
</evidence>